<proteinExistence type="predicted"/>
<organism evidence="2 3">
    <name type="scientific">Variovorax ginsengisoli</name>
    <dbReference type="NCBI Taxonomy" id="363844"/>
    <lineage>
        <taxon>Bacteria</taxon>
        <taxon>Pseudomonadati</taxon>
        <taxon>Pseudomonadota</taxon>
        <taxon>Betaproteobacteria</taxon>
        <taxon>Burkholderiales</taxon>
        <taxon>Comamonadaceae</taxon>
        <taxon>Variovorax</taxon>
    </lineage>
</organism>
<reference evidence="2" key="1">
    <citation type="submission" date="2023-06" db="EMBL/GenBank/DDBJ databases">
        <authorList>
            <person name="Jiang Y."/>
            <person name="Liu Q."/>
        </authorList>
    </citation>
    <scope>NUCLEOTIDE SEQUENCE</scope>
    <source>
        <strain evidence="2">CGMCC 1.12090</strain>
    </source>
</reference>
<feature type="region of interest" description="Disordered" evidence="1">
    <location>
        <begin position="1"/>
        <end position="22"/>
    </location>
</feature>
<comment type="caution">
    <text evidence="2">The sequence shown here is derived from an EMBL/GenBank/DDBJ whole genome shotgun (WGS) entry which is preliminary data.</text>
</comment>
<dbReference type="EMBL" id="JAUKVY010000021">
    <property type="protein sequence ID" value="MDO1535640.1"/>
    <property type="molecule type" value="Genomic_DNA"/>
</dbReference>
<sequence length="391" mass="40517">MNEKTDAAPRSKKRGAPSVSMRPATAAVLMALLGCLSFGATAQGVSRVSNPAAPSGPAPTQQAPGPSAASPFAQNGPTPGQPAGALPSPATPPAQSASAAMPTPYVATTQAVLDKIAPLTPKEIVNLRKQIDERKDAFTENISGRPPARPTSTQTTVDLSPGATPPVVRVSPRQGASITFIDAAGRPWPVEAADNFNVAGYGVSAMAEHVYSVGMIQPQIGNIAFKLKDIARPITVTVMPAQDATDYSLDLVIPKFVGGVPPTAMASASPAPSHMSDELMPYLYRTPPREARRLQVAGSGTDEIMAWQISPTSMALRTSAQILSPAWMRRQGSPDGVFVYQLPITPVVVISQGGELRNVALGGISVEPVGSNATTVSGAILSSARNQGFTK</sequence>
<dbReference type="RefSeq" id="WP_301813419.1">
    <property type="nucleotide sequence ID" value="NZ_JAUJZH010000021.1"/>
</dbReference>
<evidence type="ECO:0000313" key="2">
    <source>
        <dbReference type="EMBL" id="MDO1535640.1"/>
    </source>
</evidence>
<dbReference type="Pfam" id="PF12293">
    <property type="entry name" value="T4BSS_DotH_IcmK"/>
    <property type="match status" value="1"/>
</dbReference>
<evidence type="ECO:0000256" key="1">
    <source>
        <dbReference type="SAM" id="MobiDB-lite"/>
    </source>
</evidence>
<dbReference type="PROSITE" id="PS51257">
    <property type="entry name" value="PROKAR_LIPOPROTEIN"/>
    <property type="match status" value="1"/>
</dbReference>
<evidence type="ECO:0000313" key="3">
    <source>
        <dbReference type="Proteomes" id="UP001169027"/>
    </source>
</evidence>
<feature type="region of interest" description="Disordered" evidence="1">
    <location>
        <begin position="140"/>
        <end position="164"/>
    </location>
</feature>
<feature type="region of interest" description="Disordered" evidence="1">
    <location>
        <begin position="46"/>
        <end position="101"/>
    </location>
</feature>
<accession>A0ABT8SA20</accession>
<name>A0ABT8SA20_9BURK</name>
<gene>
    <name evidence="2" type="ORF">Q2T77_25480</name>
</gene>
<dbReference type="Proteomes" id="UP001169027">
    <property type="component" value="Unassembled WGS sequence"/>
</dbReference>
<feature type="compositionally biased region" description="Low complexity" evidence="1">
    <location>
        <begin position="85"/>
        <end position="101"/>
    </location>
</feature>
<keyword evidence="3" id="KW-1185">Reference proteome</keyword>
<protein>
    <submittedName>
        <fullName evidence="2">DotH/IcmK family type IV secretion protein</fullName>
    </submittedName>
</protein>
<dbReference type="InterPro" id="IPR022073">
    <property type="entry name" value="T4BSS_DotH_IcmK"/>
</dbReference>